<dbReference type="EMBL" id="QJSA01000005">
    <property type="protein sequence ID" value="RHW21715.1"/>
    <property type="molecule type" value="Genomic_DNA"/>
</dbReference>
<gene>
    <name evidence="1" type="ORF">C2846_07120</name>
</gene>
<proteinExistence type="predicted"/>
<protein>
    <submittedName>
        <fullName evidence="1">Uncharacterized protein</fullName>
    </submittedName>
</protein>
<evidence type="ECO:0000313" key="1">
    <source>
        <dbReference type="EMBL" id="RHW21715.1"/>
    </source>
</evidence>
<organism evidence="1 2">
    <name type="scientific">Pseudomonas jilinensis</name>
    <dbReference type="NCBI Taxonomy" id="2078689"/>
    <lineage>
        <taxon>Bacteria</taxon>
        <taxon>Pseudomonadati</taxon>
        <taxon>Pseudomonadota</taxon>
        <taxon>Gammaproteobacteria</taxon>
        <taxon>Pseudomonadales</taxon>
        <taxon>Pseudomonadaceae</taxon>
        <taxon>Pseudomonas</taxon>
    </lineage>
</organism>
<evidence type="ECO:0000313" key="2">
    <source>
        <dbReference type="Proteomes" id="UP000265745"/>
    </source>
</evidence>
<sequence>MPDHTINLSDAQLQMLDEVRCQQGLASIQQAAEWLAKSALRKAAKRTSGRGRALYPVKGGTHE</sequence>
<dbReference type="OrthoDB" id="6184290at2"/>
<reference evidence="1 2" key="1">
    <citation type="submission" date="2018-06" db="EMBL/GenBank/DDBJ databases">
        <title>Pseudomonas jilinensis sp. nov., isolated from the production water of Jilin Oilfield in China.</title>
        <authorList>
            <person name="Wang J."/>
        </authorList>
    </citation>
    <scope>NUCLEOTIDE SEQUENCE [LARGE SCALE GENOMIC DNA]</scope>
    <source>
        <strain evidence="1 2">JS15-10A1</strain>
    </source>
</reference>
<comment type="caution">
    <text evidence="1">The sequence shown here is derived from an EMBL/GenBank/DDBJ whole genome shotgun (WGS) entry which is preliminary data.</text>
</comment>
<keyword evidence="2" id="KW-1185">Reference proteome</keyword>
<name>A0A396SDX1_9PSED</name>
<dbReference type="Proteomes" id="UP000265745">
    <property type="component" value="Unassembled WGS sequence"/>
</dbReference>
<accession>A0A396SDX1</accession>
<dbReference type="RefSeq" id="WP_119701085.1">
    <property type="nucleotide sequence ID" value="NZ_QJSA01000005.1"/>
</dbReference>
<dbReference type="AlphaFoldDB" id="A0A396SDX1"/>